<name>A0A811UHB2_CERCA</name>
<evidence type="ECO:0000256" key="1">
    <source>
        <dbReference type="SAM" id="MobiDB-lite"/>
    </source>
</evidence>
<organism evidence="2 3">
    <name type="scientific">Ceratitis capitata</name>
    <name type="common">Mediterranean fruit fly</name>
    <name type="synonym">Tephritis capitata</name>
    <dbReference type="NCBI Taxonomy" id="7213"/>
    <lineage>
        <taxon>Eukaryota</taxon>
        <taxon>Metazoa</taxon>
        <taxon>Ecdysozoa</taxon>
        <taxon>Arthropoda</taxon>
        <taxon>Hexapoda</taxon>
        <taxon>Insecta</taxon>
        <taxon>Pterygota</taxon>
        <taxon>Neoptera</taxon>
        <taxon>Endopterygota</taxon>
        <taxon>Diptera</taxon>
        <taxon>Brachycera</taxon>
        <taxon>Muscomorpha</taxon>
        <taxon>Tephritoidea</taxon>
        <taxon>Tephritidae</taxon>
        <taxon>Ceratitis</taxon>
        <taxon>Ceratitis</taxon>
    </lineage>
</organism>
<evidence type="ECO:0000313" key="3">
    <source>
        <dbReference type="Proteomes" id="UP000606786"/>
    </source>
</evidence>
<protein>
    <submittedName>
        <fullName evidence="2">(Mediterranean fruit fly) hypothetical protein</fullName>
    </submittedName>
</protein>
<feature type="region of interest" description="Disordered" evidence="1">
    <location>
        <begin position="75"/>
        <end position="98"/>
    </location>
</feature>
<dbReference type="AlphaFoldDB" id="A0A811UHB2"/>
<proteinExistence type="predicted"/>
<sequence>MEANKKGILAITTTTAIIGVAATQQTHIAASAAQHNGNKNVLDLTEHAFAKTKTKRARNQTTKHTQRVLKYNGRQWTEEENGHSVNDAKANNRIVSSA</sequence>
<reference evidence="2" key="1">
    <citation type="submission" date="2020-11" db="EMBL/GenBank/DDBJ databases">
        <authorList>
            <person name="Whitehead M."/>
        </authorList>
    </citation>
    <scope>NUCLEOTIDE SEQUENCE</scope>
    <source>
        <strain evidence="2">EGII</strain>
    </source>
</reference>
<dbReference type="Proteomes" id="UP000606786">
    <property type="component" value="Unassembled WGS sequence"/>
</dbReference>
<gene>
    <name evidence="2" type="ORF">CCAP1982_LOCUS5263</name>
</gene>
<comment type="caution">
    <text evidence="2">The sequence shown here is derived from an EMBL/GenBank/DDBJ whole genome shotgun (WGS) entry which is preliminary data.</text>
</comment>
<dbReference type="EMBL" id="CAJHJT010000012">
    <property type="protein sequence ID" value="CAD6996593.1"/>
    <property type="molecule type" value="Genomic_DNA"/>
</dbReference>
<evidence type="ECO:0000313" key="2">
    <source>
        <dbReference type="EMBL" id="CAD6996593.1"/>
    </source>
</evidence>
<accession>A0A811UHB2</accession>
<keyword evidence="3" id="KW-1185">Reference proteome</keyword>